<organism evidence="2 3">
    <name type="scientific">Loxodonta africana</name>
    <name type="common">African elephant</name>
    <dbReference type="NCBI Taxonomy" id="9785"/>
    <lineage>
        <taxon>Eukaryota</taxon>
        <taxon>Metazoa</taxon>
        <taxon>Chordata</taxon>
        <taxon>Craniata</taxon>
        <taxon>Vertebrata</taxon>
        <taxon>Euteleostomi</taxon>
        <taxon>Mammalia</taxon>
        <taxon>Eutheria</taxon>
        <taxon>Afrotheria</taxon>
        <taxon>Proboscidea</taxon>
        <taxon>Elephantidae</taxon>
        <taxon>Loxodonta</taxon>
    </lineage>
</organism>
<reference evidence="2" key="2">
    <citation type="submission" date="2025-08" db="UniProtKB">
        <authorList>
            <consortium name="Ensembl"/>
        </authorList>
    </citation>
    <scope>IDENTIFICATION</scope>
    <source>
        <strain evidence="2">Isolate ISIS603380</strain>
    </source>
</reference>
<evidence type="ECO:0000313" key="2">
    <source>
        <dbReference type="Ensembl" id="ENSLAFP00000005664.3"/>
    </source>
</evidence>
<dbReference type="InterPro" id="IPR045206">
    <property type="entry name" value="Maestro_heat-like_prot"/>
</dbReference>
<gene>
    <name evidence="2" type="primary">MROH9</name>
</gene>
<dbReference type="GO" id="GO:0005737">
    <property type="term" value="C:cytoplasm"/>
    <property type="evidence" value="ECO:0007669"/>
    <property type="project" value="TreeGrafter"/>
</dbReference>
<dbReference type="GeneTree" id="ENSGT00940000162280"/>
<feature type="domain" description="Maestro-like HEAT-repeats" evidence="1">
    <location>
        <begin position="2"/>
        <end position="123"/>
    </location>
</feature>
<dbReference type="AlphaFoldDB" id="G3SYR9"/>
<reference evidence="2 3" key="1">
    <citation type="submission" date="2009-06" db="EMBL/GenBank/DDBJ databases">
        <title>The Genome Sequence of Loxodonta africana (African elephant).</title>
        <authorList>
            <person name="Di Palma F."/>
            <person name="Heiman D."/>
            <person name="Young S."/>
            <person name="Johnson J."/>
            <person name="Lander E.S."/>
            <person name="Lindblad-Toh K."/>
        </authorList>
    </citation>
    <scope>NUCLEOTIDE SEQUENCE [LARGE SCALE GENOMIC DNA]</scope>
    <source>
        <strain evidence="2 3">Isolate ISIS603380</strain>
    </source>
</reference>
<name>G3SYR9_LOXAF</name>
<dbReference type="Pfam" id="PF21047">
    <property type="entry name" value="HEAT_Maestro"/>
    <property type="match status" value="1"/>
</dbReference>
<dbReference type="Proteomes" id="UP000007646">
    <property type="component" value="Unassembled WGS sequence"/>
</dbReference>
<sequence length="306" mass="34427">QHVGQSLIPSLLTDFVWNLLMKLSKTNHKTASEAASMLKLTLEYHADKVTMVSKIVDTIYKKLRGNSTHIMNHAMLRVVTLLTRTSPKKVIFQLMDYPVPADNTLILMWHAAGSEVSVAPHVLKTFLLILKGKPGETQDSSTGGRRLSLDATNMMPVAASQALCTLLPLSSYRKAVAQFFPQLLMALMLQVFYSSELRLTTKDKPFFARDALRILLKCSGLQEVDTALQNMDCWSQFSEVLFHHRRVHFVAKALSNYRFPQFPETLHYLYKLSVEGPRRSEDSVITAIFLTEVSSIDCAQLGSHSL</sequence>
<dbReference type="PANTHER" id="PTHR23120:SF5">
    <property type="entry name" value="MAESTRO HEAT-LIKE REPEAT FAMILY MEMBER 9"/>
    <property type="match status" value="1"/>
</dbReference>
<dbReference type="PANTHER" id="PTHR23120">
    <property type="entry name" value="MAESTRO-RELATED HEAT DOMAIN-CONTAINING"/>
    <property type="match status" value="1"/>
</dbReference>
<dbReference type="InterPro" id="IPR048465">
    <property type="entry name" value="Maestro-like_HEAT"/>
</dbReference>
<evidence type="ECO:0000313" key="3">
    <source>
        <dbReference type="Proteomes" id="UP000007646"/>
    </source>
</evidence>
<dbReference type="Ensembl" id="ENSLAFT00000006742.3">
    <property type="protein sequence ID" value="ENSLAFP00000005664.3"/>
    <property type="gene ID" value="ENSLAFG00000006740.3"/>
</dbReference>
<protein>
    <submittedName>
        <fullName evidence="2">Maestro heat like repeat family member 9</fullName>
    </submittedName>
</protein>
<accession>G3SYR9</accession>
<dbReference type="HOGENOM" id="CLU_910714_0_0_1"/>
<keyword evidence="3" id="KW-1185">Reference proteome</keyword>
<evidence type="ECO:0000259" key="1">
    <source>
        <dbReference type="Pfam" id="PF21047"/>
    </source>
</evidence>
<reference evidence="2" key="3">
    <citation type="submission" date="2025-09" db="UniProtKB">
        <authorList>
            <consortium name="Ensembl"/>
        </authorList>
    </citation>
    <scope>IDENTIFICATION</scope>
    <source>
        <strain evidence="2">Isolate ISIS603380</strain>
    </source>
</reference>
<proteinExistence type="predicted"/>